<accession>A0A937JHB3</accession>
<evidence type="ECO:0008006" key="3">
    <source>
        <dbReference type="Google" id="ProtNLM"/>
    </source>
</evidence>
<evidence type="ECO:0000313" key="2">
    <source>
        <dbReference type="Proteomes" id="UP000705230"/>
    </source>
</evidence>
<organism evidence="1 2">
    <name type="scientific">SAR86 cluster bacterium</name>
    <dbReference type="NCBI Taxonomy" id="2030880"/>
    <lineage>
        <taxon>Bacteria</taxon>
        <taxon>Pseudomonadati</taxon>
        <taxon>Pseudomonadota</taxon>
        <taxon>Gammaproteobacteria</taxon>
        <taxon>SAR86 cluster</taxon>
    </lineage>
</organism>
<evidence type="ECO:0000313" key="1">
    <source>
        <dbReference type="EMBL" id="MBL6902842.1"/>
    </source>
</evidence>
<protein>
    <recommendedName>
        <fullName evidence="3">Porin</fullName>
    </recommendedName>
</protein>
<proteinExistence type="predicted"/>
<dbReference type="EMBL" id="JADHSG010000001">
    <property type="protein sequence ID" value="MBL6902842.1"/>
    <property type="molecule type" value="Genomic_DNA"/>
</dbReference>
<sequence>MTPSALRLQNAHLCENSIGYTYKINKITKAFVHYSILNKEDSADDITFASIGFEYKF</sequence>
<dbReference type="Proteomes" id="UP000705230">
    <property type="component" value="Unassembled WGS sequence"/>
</dbReference>
<gene>
    <name evidence="1" type="ORF">ISR29_01395</name>
</gene>
<name>A0A937JHB3_9GAMM</name>
<dbReference type="AlphaFoldDB" id="A0A937JHB3"/>
<reference evidence="1" key="1">
    <citation type="submission" date="2020-10" db="EMBL/GenBank/DDBJ databases">
        <title>Microbiome of the Black Sea water column analyzed by genome centric metagenomics.</title>
        <authorList>
            <person name="Cabello-Yeves P.J."/>
            <person name="Callieri C."/>
            <person name="Picazo A."/>
            <person name="Mehrshad M."/>
            <person name="Haro-Moreno J.M."/>
            <person name="Roda-Garcia J."/>
            <person name="Dzembekova N."/>
            <person name="Slabakova V."/>
            <person name="Slabakova N."/>
            <person name="Moncheva S."/>
            <person name="Rodriguez-Valera F."/>
        </authorList>
    </citation>
    <scope>NUCLEOTIDE SEQUENCE</scope>
    <source>
        <strain evidence="1">BS30m-G43</strain>
    </source>
</reference>
<comment type="caution">
    <text evidence="1">The sequence shown here is derived from an EMBL/GenBank/DDBJ whole genome shotgun (WGS) entry which is preliminary data.</text>
</comment>